<evidence type="ECO:0000313" key="4">
    <source>
        <dbReference type="Proteomes" id="UP001651880"/>
    </source>
</evidence>
<keyword evidence="1" id="KW-0812">Transmembrane</keyword>
<keyword evidence="1" id="KW-0472">Membrane</keyword>
<dbReference type="Pfam" id="PF16403">
    <property type="entry name" value="Bact_surface_Ig-like"/>
    <property type="match status" value="1"/>
</dbReference>
<keyword evidence="1" id="KW-1133">Transmembrane helix</keyword>
<dbReference type="EMBL" id="JAJEKE010000010">
    <property type="protein sequence ID" value="MCQ1530301.1"/>
    <property type="molecule type" value="Genomic_DNA"/>
</dbReference>
<feature type="transmembrane region" description="Helical" evidence="1">
    <location>
        <begin position="9"/>
        <end position="31"/>
    </location>
</feature>
<proteinExistence type="predicted"/>
<dbReference type="RefSeq" id="WP_255227821.1">
    <property type="nucleotide sequence ID" value="NZ_JAJEKE010000010.1"/>
</dbReference>
<protein>
    <submittedName>
        <fullName evidence="3">DUF5011 domain-containing protein</fullName>
    </submittedName>
</protein>
<gene>
    <name evidence="3" type="ORF">LJD61_12175</name>
</gene>
<dbReference type="InterPro" id="IPR013783">
    <property type="entry name" value="Ig-like_fold"/>
</dbReference>
<dbReference type="Proteomes" id="UP001651880">
    <property type="component" value="Unassembled WGS sequence"/>
</dbReference>
<keyword evidence="4" id="KW-1185">Reference proteome</keyword>
<dbReference type="InterPro" id="IPR032179">
    <property type="entry name" value="Cry22Aa_Ig-like"/>
</dbReference>
<comment type="caution">
    <text evidence="3">The sequence shown here is derived from an EMBL/GenBank/DDBJ whole genome shotgun (WGS) entry which is preliminary data.</text>
</comment>
<accession>A0ABT1NJ28</accession>
<evidence type="ECO:0000259" key="2">
    <source>
        <dbReference type="Pfam" id="PF16403"/>
    </source>
</evidence>
<evidence type="ECO:0000313" key="3">
    <source>
        <dbReference type="EMBL" id="MCQ1530301.1"/>
    </source>
</evidence>
<name>A0ABT1NJ28_9FIRM</name>
<reference evidence="3 4" key="1">
    <citation type="submission" date="2021-10" db="EMBL/GenBank/DDBJ databases">
        <title>Lutispora strain m25 sp. nov., a thermophilic, non-spore-forming bacterium isolated from a lab-scale methanogenic bioreactor digesting anaerobic sludge.</title>
        <authorList>
            <person name="El Houari A."/>
            <person name="Mcdonald J."/>
        </authorList>
    </citation>
    <scope>NUCLEOTIDE SEQUENCE [LARGE SCALE GENOMIC DNA]</scope>
    <source>
        <strain evidence="4">m25</strain>
    </source>
</reference>
<sequence length="1936" mass="214292">MNSAKMKPILAFMLIMIMYMSFSSITVYGGYQWYLLNDDGGSPGSWTNLNDEVARAASLKNGPSGGNPGYFYYFKNDEDGTREMADAEIARTVNLNEEQKMLCNLGQLTINFSVDYFGWDDSNGDNDRFKVRLYKNGTALIHDSGYYIGNKSWETLRKTGIILPAGTTSIKVDIYADRDGGSDLDVYLDNIKVWVSDETSPAMTGAAVDGIRDYNGNAVPLKKDEDTGEYLDNWVNTSDTIYGSVKYNEPVTISMSTFLMTNILHRDGSMLLGDIPGSTSPKYSHEYQIPLAGADRLGEGSGTVKFFYNPGEAGPFSIPVGDIGGNDARYIEKPNIEKYKLKLDNAVPEIISPAWPYDSYKTYEPDRTSVDIIVREENRGAEQSPLTLIYHWEYRDISGIKITGPEKKMLISNTVIPVEDDTYTTYTVKIDIPNGSGIPPYQEFTLYAEVNDEARNVYGNNYICFGVNQNDATPPAITWDKSIHGDGTAVDLNEEEDTLYAASRTVSFSAEDLESGIKEVKYLWTRETYKEGTDVINKAVLPAEDGKYHIQGTSFDAPLEGVYYLNILASNGTAAESISSKAFYFDNEGPRASGEIIYIDEKPVSAQYHIEDRALQGKFLYALLTMDMGTWDYEPVTEPDISGGIKDDGMWRALELDSMEGTASIDGVLGGISDTGYYKLIARFYDEYYNWTQIENQISFDFDPPIIKVKDLGEPEVFQKDHEVSIEIIDMSYVDLRSDDFSVNWVDATGVERIPASFENLQSIIIRGSDALNGRYHLNIKAKDFAGNSTDKTVFEDGNPAEFCFDNSPPTVDITYDKEIAQNIFKFSYSELKDAYTDVALFKYGISASPDNEPSEWIDIGIASNQGEVTYPAAEGVWYLHIMLQDTLGNEQITCLTEPLRIDLTRPSGSIAFGSGYTNKLNVPLQLRIDELQTIAGKTFKTILSDDRTMLEDEAIEAIQPADWKDITYEDGLAICNWALADKEDGEQRVFARFMDGVGNISDIYEASIILDRTAPTGEVAYDITGPTAGSVIASLTMNDNYNAALLNNDGISSYVFNRNGEFEFVIADSAGNKAHIKAVVNNIDRESPKAYVTYSHPRDIWTNESITAALHLEDINGYTILSEGGFTHTFDENGEFLFRFEDTLGNSGSIKAEVKNIDKEAPEGSIIYAGGDTAPITVYLDAHEPVEVTNNGGSFRYVFDENGEFTFEFQDKAGNTGTAVASVYTITSPESYMNVMYGDSGGLTNENIRAEFTPNPASACITSPTAEGDSLDTYTYRFIDNGDHSVSIRVFSEEGNTRTVTGSVYNIDRIPPEAYVYLSTEEPTNRDVTAILLTHDDRGRNVKILNNGGGSEYVFNENGTFTFEFMDEAGNIGYEEVTVSNIDKSAPEAGIRYYTDELKPNKVFAEIYFPEKGEEVEILNNNGLDTFEFVENGTFTFLYSDKAGNTGEITARVSNLSDGVPAGTIEYYIGETKIYDPDEMMINKSVTAKLVLAEEGGPYTIVNNGGSSSYTFEQNGEFTFVYEDGNFNRGLAAAKVSTIDKEAPELRIVADTLRPTRNNVIITVSYSDNTGIAKVRHNMEPESIISSEAGFDYICTENKIIEVAVVDTAGNETVKAFDVNYIDRKKPTAEIAYTPLTGTNGDVKAVLIMNEPGRILTNSGKTEYIFTQNGEFVFEFEDYAGNKGSKTAAVTWIDKTPPAVSLEYSNGEMTNKPVEVILRAEEGSVIINNGGSAKRAFYRNGEFTFRVMDDAGNIAEIKAEVKNIDADKPVITLKGSPYTTIFQDEAYIEPGYTAVDNIDGDISAQVIVKGSVDTGIPGIYILRYKVSDRVGNSGEEIRTVKVLSPGEIVLLLNDEVAEGESVILNDLDVKVSALGSEGSLKLKWEKGKRTQAYFKTGGYTVAPGETVRLEAFNWYTFFLQDRERRTKTIQVYVNQ</sequence>
<dbReference type="Gene3D" id="2.60.40.10">
    <property type="entry name" value="Immunoglobulins"/>
    <property type="match status" value="1"/>
</dbReference>
<evidence type="ECO:0000256" key="1">
    <source>
        <dbReference type="SAM" id="Phobius"/>
    </source>
</evidence>
<feature type="domain" description="Pesticidal crystal protein Cry22Aa Ig-like" evidence="2">
    <location>
        <begin position="1772"/>
        <end position="1843"/>
    </location>
</feature>
<organism evidence="3 4">
    <name type="scientific">Lutispora saccharofermentans</name>
    <dbReference type="NCBI Taxonomy" id="3024236"/>
    <lineage>
        <taxon>Bacteria</taxon>
        <taxon>Bacillati</taxon>
        <taxon>Bacillota</taxon>
        <taxon>Clostridia</taxon>
        <taxon>Lutisporales</taxon>
        <taxon>Lutisporaceae</taxon>
        <taxon>Lutispora</taxon>
    </lineage>
</organism>